<gene>
    <name evidence="2" type="ORF">ITJ86_02625</name>
</gene>
<dbReference type="Proteomes" id="UP000611215">
    <property type="component" value="Unassembled WGS sequence"/>
</dbReference>
<dbReference type="RefSeq" id="WP_195870042.1">
    <property type="nucleotide sequence ID" value="NZ_JADOET010000001.1"/>
</dbReference>
<feature type="chain" id="PRO_5046226788" evidence="1">
    <location>
        <begin position="24"/>
        <end position="212"/>
    </location>
</feature>
<proteinExistence type="predicted"/>
<comment type="caution">
    <text evidence="2">The sequence shown here is derived from an EMBL/GenBank/DDBJ whole genome shotgun (WGS) entry which is preliminary data.</text>
</comment>
<evidence type="ECO:0000256" key="1">
    <source>
        <dbReference type="SAM" id="SignalP"/>
    </source>
</evidence>
<evidence type="ECO:0000313" key="3">
    <source>
        <dbReference type="Proteomes" id="UP000611215"/>
    </source>
</evidence>
<dbReference type="Gene3D" id="2.40.160.20">
    <property type="match status" value="1"/>
</dbReference>
<evidence type="ECO:0000313" key="2">
    <source>
        <dbReference type="EMBL" id="MBF8148773.1"/>
    </source>
</evidence>
<reference evidence="2 3" key="1">
    <citation type="submission" date="2020-11" db="EMBL/GenBank/DDBJ databases">
        <title>Winogradskyella marina sp. nov., isolated from marine sediment.</title>
        <authorList>
            <person name="Bo J."/>
            <person name="Wang S."/>
            <person name="Song X."/>
            <person name="Du Z."/>
        </authorList>
    </citation>
    <scope>NUCLEOTIDE SEQUENCE [LARGE SCALE GENOMIC DNA]</scope>
    <source>
        <strain evidence="2 3">F6397</strain>
    </source>
</reference>
<feature type="signal peptide" evidence="1">
    <location>
        <begin position="1"/>
        <end position="23"/>
    </location>
</feature>
<name>A0ABS0EEU6_9FLAO</name>
<keyword evidence="1" id="KW-0732">Signal</keyword>
<keyword evidence="3" id="KW-1185">Reference proteome</keyword>
<dbReference type="EMBL" id="JADOET010000001">
    <property type="protein sequence ID" value="MBF8148773.1"/>
    <property type="molecule type" value="Genomic_DNA"/>
</dbReference>
<sequence length="212" mass="23983">MQYYFKQYLFYFAIVLITWSSQAQLKDTAQWKALFAVGVNYATTDGFVKGSYAKAMNFPTVNLGVQHMIKREYGVKLDYGFNRFKNHEDTPEFKINYSRINAQFVFDPSNYMGFLPRRFRTVLHAGPGMSFVKPLGTLGDNKQSFVNLLGGLELHYAINEKVSVYTDVAYIYGLTSLDDYDPVQNGLGAFNGSVFNLTFGLAVSLSGCQYCD</sequence>
<organism evidence="2 3">
    <name type="scientific">Winogradskyella marina</name>
    <dbReference type="NCBI Taxonomy" id="2785530"/>
    <lineage>
        <taxon>Bacteria</taxon>
        <taxon>Pseudomonadati</taxon>
        <taxon>Bacteroidota</taxon>
        <taxon>Flavobacteriia</taxon>
        <taxon>Flavobacteriales</taxon>
        <taxon>Flavobacteriaceae</taxon>
        <taxon>Winogradskyella</taxon>
    </lineage>
</organism>
<protein>
    <submittedName>
        <fullName evidence="2">Outer membrane beta-barrel protein</fullName>
    </submittedName>
</protein>
<accession>A0ABS0EEU6</accession>